<evidence type="ECO:0000256" key="2">
    <source>
        <dbReference type="SAM" id="MobiDB-lite"/>
    </source>
</evidence>
<name>A0ABS2JIL0_9ACTN</name>
<dbReference type="PANTHER" id="PTHR47534:SF3">
    <property type="entry name" value="ALCOHOL DEHYDROGENASE-LIKE C-TERMINAL DOMAIN-CONTAINING PROTEIN"/>
    <property type="match status" value="1"/>
</dbReference>
<dbReference type="Pfam" id="PF00106">
    <property type="entry name" value="adh_short"/>
    <property type="match status" value="1"/>
</dbReference>
<dbReference type="InterPro" id="IPR052228">
    <property type="entry name" value="Sec_Metab_Biosynth_Oxidored"/>
</dbReference>
<gene>
    <name evidence="3" type="ORF">JQN84_23235</name>
</gene>
<comment type="caution">
    <text evidence="3">The sequence shown here is derived from an EMBL/GenBank/DDBJ whole genome shotgun (WGS) entry which is preliminary data.</text>
</comment>
<dbReference type="SUPFAM" id="SSF51735">
    <property type="entry name" value="NAD(P)-binding Rossmann-fold domains"/>
    <property type="match status" value="1"/>
</dbReference>
<dbReference type="InterPro" id="IPR002347">
    <property type="entry name" value="SDR_fam"/>
</dbReference>
<dbReference type="Gene3D" id="3.40.50.720">
    <property type="entry name" value="NAD(P)-binding Rossmann-like Domain"/>
    <property type="match status" value="1"/>
</dbReference>
<proteinExistence type="predicted"/>
<dbReference type="PANTHER" id="PTHR47534">
    <property type="entry name" value="YALI0E05731P"/>
    <property type="match status" value="1"/>
</dbReference>
<dbReference type="InterPro" id="IPR036291">
    <property type="entry name" value="NAD(P)-bd_dom_sf"/>
</dbReference>
<feature type="region of interest" description="Disordered" evidence="2">
    <location>
        <begin position="231"/>
        <end position="250"/>
    </location>
</feature>
<dbReference type="RefSeq" id="WP_204960628.1">
    <property type="nucleotide sequence ID" value="NZ_JAFEUO010000006.1"/>
</dbReference>
<dbReference type="Proteomes" id="UP000809587">
    <property type="component" value="Unassembled WGS sequence"/>
</dbReference>
<keyword evidence="1" id="KW-0560">Oxidoreductase</keyword>
<organism evidence="3 4">
    <name type="scientific">Micromonospora humidisoli</name>
    <dbReference type="NCBI Taxonomy" id="2807622"/>
    <lineage>
        <taxon>Bacteria</taxon>
        <taxon>Bacillati</taxon>
        <taxon>Actinomycetota</taxon>
        <taxon>Actinomycetes</taxon>
        <taxon>Micromonosporales</taxon>
        <taxon>Micromonosporaceae</taxon>
        <taxon>Micromonospora</taxon>
    </lineage>
</organism>
<sequence>MRVTVISGGTDGMGRGTLEARLRRGDEVVAIGSNPAKGRSVQALSDRVHFLRADLRSVAATRRVIDVIRDRWPTVDALVLCANRQSPRRVVTDEGLEQTFALYYLSRYLLSHGLRDQLDAAERPVIINVAGVGSTRGSIHWDDLQLTRRYGMVDAQLQAGRANDLLGVDFAARSGARARYVLYHPGFTRSGDLSTMPAAVRGVIRAASVFARPVGKSVRPVVEWIENPPSEALTANDRGRPVPPSTGTLDPATARRLGAVTGALLTRLHPG</sequence>
<protein>
    <submittedName>
        <fullName evidence="3">SDR family NAD(P)-dependent oxidoreductase</fullName>
    </submittedName>
</protein>
<evidence type="ECO:0000313" key="3">
    <source>
        <dbReference type="EMBL" id="MBM7085441.1"/>
    </source>
</evidence>
<evidence type="ECO:0000256" key="1">
    <source>
        <dbReference type="ARBA" id="ARBA00023002"/>
    </source>
</evidence>
<keyword evidence="4" id="KW-1185">Reference proteome</keyword>
<accession>A0ABS2JIL0</accession>
<evidence type="ECO:0000313" key="4">
    <source>
        <dbReference type="Proteomes" id="UP000809587"/>
    </source>
</evidence>
<reference evidence="3 4" key="1">
    <citation type="submission" date="2021-02" db="EMBL/GenBank/DDBJ databases">
        <authorList>
            <person name="Lee D.-H."/>
        </authorList>
    </citation>
    <scope>NUCLEOTIDE SEQUENCE [LARGE SCALE GENOMIC DNA]</scope>
    <source>
        <strain evidence="3 4">MMS20-R2-29</strain>
    </source>
</reference>
<dbReference type="EMBL" id="JAFEUO010000006">
    <property type="protein sequence ID" value="MBM7085441.1"/>
    <property type="molecule type" value="Genomic_DNA"/>
</dbReference>